<protein>
    <submittedName>
        <fullName evidence="1">Uncharacterized protein</fullName>
    </submittedName>
</protein>
<dbReference type="OrthoDB" id="10385144at2759"/>
<sequence>MKQNADSRSYKEQNIYFIKSIQHQKLIGFYKSGIQFEFCDIDPHCGNQFQWILQSDDQNEQKYEFRFGEYVLIQNLAKNIPINNDKVPLLLKFSNGSIDSQVFNKCSNNLIGNQPCVFKNNIKNLYFNIEKCSSTYTEQPSYFQIIPKCSLRTLSIQRPICHLIKDFQIRNYFTGYCLSFSNQFETEKYLTIKNKQTIPQDYWRISSTENNVYELYNPSQRCYIQNLSMEKEEESKYLYLSSNQPKHHWRIICPQKKEISFGVPFLIQDMLSGSFINIDLLDPKDDQSSEFGVVLKKNIDNTALWVVFYMK</sequence>
<dbReference type="AlphaFoldDB" id="A0A8S1V6H1"/>
<comment type="caution">
    <text evidence="1">The sequence shown here is derived from an EMBL/GenBank/DDBJ whole genome shotgun (WGS) entry which is preliminary data.</text>
</comment>
<evidence type="ECO:0000313" key="2">
    <source>
        <dbReference type="Proteomes" id="UP000683925"/>
    </source>
</evidence>
<proteinExistence type="predicted"/>
<gene>
    <name evidence="1" type="ORF">POCTA_138.1.T0600042</name>
</gene>
<dbReference type="EMBL" id="CAJJDP010000059">
    <property type="protein sequence ID" value="CAD8172297.1"/>
    <property type="molecule type" value="Genomic_DNA"/>
</dbReference>
<keyword evidence="2" id="KW-1185">Reference proteome</keyword>
<name>A0A8S1V6H1_PAROT</name>
<organism evidence="1 2">
    <name type="scientific">Paramecium octaurelia</name>
    <dbReference type="NCBI Taxonomy" id="43137"/>
    <lineage>
        <taxon>Eukaryota</taxon>
        <taxon>Sar</taxon>
        <taxon>Alveolata</taxon>
        <taxon>Ciliophora</taxon>
        <taxon>Intramacronucleata</taxon>
        <taxon>Oligohymenophorea</taxon>
        <taxon>Peniculida</taxon>
        <taxon>Parameciidae</taxon>
        <taxon>Paramecium</taxon>
    </lineage>
</organism>
<evidence type="ECO:0000313" key="1">
    <source>
        <dbReference type="EMBL" id="CAD8172297.1"/>
    </source>
</evidence>
<dbReference type="Proteomes" id="UP000683925">
    <property type="component" value="Unassembled WGS sequence"/>
</dbReference>
<reference evidence="1" key="1">
    <citation type="submission" date="2021-01" db="EMBL/GenBank/DDBJ databases">
        <authorList>
            <consortium name="Genoscope - CEA"/>
            <person name="William W."/>
        </authorList>
    </citation>
    <scope>NUCLEOTIDE SEQUENCE</scope>
</reference>
<accession>A0A8S1V6H1</accession>